<dbReference type="PANTHER" id="PTHR22427">
    <property type="entry name" value="GH15728P"/>
    <property type="match status" value="1"/>
</dbReference>
<feature type="compositionally biased region" description="Basic and acidic residues" evidence="1">
    <location>
        <begin position="738"/>
        <end position="756"/>
    </location>
</feature>
<dbReference type="Gene3D" id="3.30.710.10">
    <property type="entry name" value="Potassium Channel Kv1.1, Chain A"/>
    <property type="match status" value="1"/>
</dbReference>
<dbReference type="Proteomes" id="UP001164746">
    <property type="component" value="Chromosome 17"/>
</dbReference>
<dbReference type="Pfam" id="PF26017">
    <property type="entry name" value="BACK_BTBD8"/>
    <property type="match status" value="1"/>
</dbReference>
<gene>
    <name evidence="3" type="ORF">MAR_033977</name>
</gene>
<name>A0ABY7GAJ3_MYAAR</name>
<feature type="domain" description="BTBD8 BACK" evidence="2">
    <location>
        <begin position="424"/>
        <end position="543"/>
    </location>
</feature>
<organism evidence="3 4">
    <name type="scientific">Mya arenaria</name>
    <name type="common">Soft-shell clam</name>
    <dbReference type="NCBI Taxonomy" id="6604"/>
    <lineage>
        <taxon>Eukaryota</taxon>
        <taxon>Metazoa</taxon>
        <taxon>Spiralia</taxon>
        <taxon>Lophotrochozoa</taxon>
        <taxon>Mollusca</taxon>
        <taxon>Bivalvia</taxon>
        <taxon>Autobranchia</taxon>
        <taxon>Heteroconchia</taxon>
        <taxon>Euheterodonta</taxon>
        <taxon>Imparidentia</taxon>
        <taxon>Neoheterodontei</taxon>
        <taxon>Myida</taxon>
        <taxon>Myoidea</taxon>
        <taxon>Myidae</taxon>
        <taxon>Mya</taxon>
    </lineage>
</organism>
<dbReference type="PANTHER" id="PTHR22427:SF7">
    <property type="entry name" value="GH15728P"/>
    <property type="match status" value="1"/>
</dbReference>
<dbReference type="InterPro" id="IPR043225">
    <property type="entry name" value="BACK_BTBD8"/>
</dbReference>
<sequence length="781" mass="86847">MKSEVSGGSEEMSALERKCIAASDKVKMKQAGLLKEDMQRLYDEGTHGDLELSLVGKSHTLHACIIKARSLDVFKWLNSECEEGQVSLSQLTTDQQAVVNTCLRAFYTEDDLSEQLEKLCEVAKGTNTELHQEQTVSSETNSDVSRITVDGFENIKEISENITNASLDRVKKEGLVTSSNTYVGNVNERSMLVNNSKNIEAHAGDQQTAEVAAVNNYLEDVEANTDGHIIDIAKELVENAIGEAIGIVAAPKHMNSSSVVPLVDSNVVHRPDVETSSKVEENELEQTQNSENMFSNSCTASTTPLSAEFGNGVNSNNCVRGQAFRPTKDCCRWSIRDLLIQKFGLSTNVEPSSGLGADLLRLVLDGEGVDCVIHNVHQMLLYLYGGCVALLPGVGLDSLTAVSGMYCMMGFTETIVFSLTKDYCHFFHKPCPTCIEGVPYTLAVAMMYTLEELKVKCVQWVNRNFNTMWGTRALLRLPVDVLEYCVKTAEADLKVDNVIDTLITCRQLNNKTPKLSWTEPLFDMVVQLMDAAIEFASKNFVNLISKTNLFKIDKKGLPFNKQPIEEIFSMIIAALNPENSCEAYLAIHKWVKTIETAQGETEGEKTSQYQPFSEVVDTQAWDLLSTDMQAEIKQAANYVHIDGTRPKMKRPKLSSDNRKRFSGSSGISLKEYIEGHGGHAVIPPINSKKQPCDVVRSKQVHSGQKGERMTGSQPRKTDKQVKQAISHNIENKTKKKTERKEKIEKKSDHQSEKDDVSDNFDFVADLEDIRRRVGDIELFHG</sequence>
<feature type="region of interest" description="Disordered" evidence="1">
    <location>
        <begin position="696"/>
        <end position="759"/>
    </location>
</feature>
<protein>
    <submittedName>
        <fullName evidence="3">BTBD8-like protein</fullName>
    </submittedName>
</protein>
<evidence type="ECO:0000313" key="3">
    <source>
        <dbReference type="EMBL" id="WAR31435.1"/>
    </source>
</evidence>
<dbReference type="EMBL" id="CP111028">
    <property type="protein sequence ID" value="WAR31435.1"/>
    <property type="molecule type" value="Genomic_DNA"/>
</dbReference>
<reference evidence="3" key="1">
    <citation type="submission" date="2022-11" db="EMBL/GenBank/DDBJ databases">
        <title>Centuries of genome instability and evolution in soft-shell clam transmissible cancer (bioRxiv).</title>
        <authorList>
            <person name="Hart S.F.M."/>
            <person name="Yonemitsu M.A."/>
            <person name="Giersch R.M."/>
            <person name="Beal B.F."/>
            <person name="Arriagada G."/>
            <person name="Davis B.W."/>
            <person name="Ostrander E.A."/>
            <person name="Goff S.P."/>
            <person name="Metzger M.J."/>
        </authorList>
    </citation>
    <scope>NUCLEOTIDE SEQUENCE</scope>
    <source>
        <strain evidence="3">MELC-2E11</strain>
        <tissue evidence="3">Siphon/mantle</tissue>
    </source>
</reference>
<proteinExistence type="predicted"/>
<evidence type="ECO:0000259" key="2">
    <source>
        <dbReference type="Pfam" id="PF26017"/>
    </source>
</evidence>
<accession>A0ABY7GAJ3</accession>
<keyword evidence="4" id="KW-1185">Reference proteome</keyword>
<dbReference type="InterPro" id="IPR011333">
    <property type="entry name" value="SKP1/BTB/POZ_sf"/>
</dbReference>
<evidence type="ECO:0000256" key="1">
    <source>
        <dbReference type="SAM" id="MobiDB-lite"/>
    </source>
</evidence>
<evidence type="ECO:0000313" key="4">
    <source>
        <dbReference type="Proteomes" id="UP001164746"/>
    </source>
</evidence>